<evidence type="ECO:0000313" key="2">
    <source>
        <dbReference type="Proteomes" id="UP000054248"/>
    </source>
</evidence>
<organism evidence="1 2">
    <name type="scientific">Tulasnella calospora MUT 4182</name>
    <dbReference type="NCBI Taxonomy" id="1051891"/>
    <lineage>
        <taxon>Eukaryota</taxon>
        <taxon>Fungi</taxon>
        <taxon>Dikarya</taxon>
        <taxon>Basidiomycota</taxon>
        <taxon>Agaricomycotina</taxon>
        <taxon>Agaricomycetes</taxon>
        <taxon>Cantharellales</taxon>
        <taxon>Tulasnellaceae</taxon>
        <taxon>Tulasnella</taxon>
    </lineage>
</organism>
<protein>
    <submittedName>
        <fullName evidence="1">Uncharacterized protein</fullName>
    </submittedName>
</protein>
<name>A0A0C3K8C3_9AGAM</name>
<accession>A0A0C3K8C3</accession>
<proteinExistence type="predicted"/>
<dbReference type="EMBL" id="KN823355">
    <property type="protein sequence ID" value="KIO17673.1"/>
    <property type="molecule type" value="Genomic_DNA"/>
</dbReference>
<sequence length="79" mass="8853">MRVGRTQTIAWSSRLGPCLTLRQKARDQVVLASPTADCYTKRTREILTSGGLRRWVRPYGTVGGSMRSVLFLRTGWVLG</sequence>
<dbReference type="AlphaFoldDB" id="A0A0C3K8C3"/>
<evidence type="ECO:0000313" key="1">
    <source>
        <dbReference type="EMBL" id="KIO17673.1"/>
    </source>
</evidence>
<reference evidence="2" key="2">
    <citation type="submission" date="2015-01" db="EMBL/GenBank/DDBJ databases">
        <title>Evolutionary Origins and Diversification of the Mycorrhizal Mutualists.</title>
        <authorList>
            <consortium name="DOE Joint Genome Institute"/>
            <consortium name="Mycorrhizal Genomics Consortium"/>
            <person name="Kohler A."/>
            <person name="Kuo A."/>
            <person name="Nagy L.G."/>
            <person name="Floudas D."/>
            <person name="Copeland A."/>
            <person name="Barry K.W."/>
            <person name="Cichocki N."/>
            <person name="Veneault-Fourrey C."/>
            <person name="LaButti K."/>
            <person name="Lindquist E.A."/>
            <person name="Lipzen A."/>
            <person name="Lundell T."/>
            <person name="Morin E."/>
            <person name="Murat C."/>
            <person name="Riley R."/>
            <person name="Ohm R."/>
            <person name="Sun H."/>
            <person name="Tunlid A."/>
            <person name="Henrissat B."/>
            <person name="Grigoriev I.V."/>
            <person name="Hibbett D.S."/>
            <person name="Martin F."/>
        </authorList>
    </citation>
    <scope>NUCLEOTIDE SEQUENCE [LARGE SCALE GENOMIC DNA]</scope>
    <source>
        <strain evidence="2">MUT 4182</strain>
    </source>
</reference>
<dbReference type="Proteomes" id="UP000054248">
    <property type="component" value="Unassembled WGS sequence"/>
</dbReference>
<reference evidence="1 2" key="1">
    <citation type="submission" date="2014-04" db="EMBL/GenBank/DDBJ databases">
        <authorList>
            <consortium name="DOE Joint Genome Institute"/>
            <person name="Kuo A."/>
            <person name="Girlanda M."/>
            <person name="Perotto S."/>
            <person name="Kohler A."/>
            <person name="Nagy L.G."/>
            <person name="Floudas D."/>
            <person name="Copeland A."/>
            <person name="Barry K.W."/>
            <person name="Cichocki N."/>
            <person name="Veneault-Fourrey C."/>
            <person name="LaButti K."/>
            <person name="Lindquist E.A."/>
            <person name="Lipzen A."/>
            <person name="Lundell T."/>
            <person name="Morin E."/>
            <person name="Murat C."/>
            <person name="Sun H."/>
            <person name="Tunlid A."/>
            <person name="Henrissat B."/>
            <person name="Grigoriev I.V."/>
            <person name="Hibbett D.S."/>
            <person name="Martin F."/>
            <person name="Nordberg H.P."/>
            <person name="Cantor M.N."/>
            <person name="Hua S.X."/>
        </authorList>
    </citation>
    <scope>NUCLEOTIDE SEQUENCE [LARGE SCALE GENOMIC DNA]</scope>
    <source>
        <strain evidence="1 2">MUT 4182</strain>
    </source>
</reference>
<keyword evidence="2" id="KW-1185">Reference proteome</keyword>
<dbReference type="HOGENOM" id="CLU_2607789_0_0_1"/>
<gene>
    <name evidence="1" type="ORF">M407DRAFT_169138</name>
</gene>